<feature type="non-terminal residue" evidence="4">
    <location>
        <position position="959"/>
    </location>
</feature>
<reference evidence="4 5" key="1">
    <citation type="journal article" date="2020" name="J Geophys Res Biogeosci">
        <title>Magnetotaxis as an Adaptation to Enable Bacterial Shuttling of Microbial Sulfur and Sulfur Cycling Across Aquatic Oxic#Anoxic Interfaces.</title>
        <authorList>
            <person name="Li J."/>
            <person name="Liu P."/>
            <person name="Wang J."/>
            <person name="Roberts A.P."/>
            <person name="Pan Y."/>
        </authorList>
    </citation>
    <scope>NUCLEOTIDE SEQUENCE [LARGE SCALE GENOMIC DNA]</scope>
    <source>
        <strain evidence="4 5">MYR-1_YQ</strain>
    </source>
</reference>
<protein>
    <submittedName>
        <fullName evidence="4">DUF4124 domain-containing protein</fullName>
    </submittedName>
</protein>
<dbReference type="EMBL" id="JABXWD010000400">
    <property type="protein sequence ID" value="MBV6342982.1"/>
    <property type="molecule type" value="Genomic_DNA"/>
</dbReference>
<keyword evidence="2" id="KW-0472">Membrane</keyword>
<evidence type="ECO:0000313" key="4">
    <source>
        <dbReference type="EMBL" id="MBV6342982.1"/>
    </source>
</evidence>
<keyword evidence="2" id="KW-0812">Transmembrane</keyword>
<feature type="transmembrane region" description="Helical" evidence="2">
    <location>
        <begin position="298"/>
        <end position="321"/>
    </location>
</feature>
<gene>
    <name evidence="4" type="ORF">HWQ67_15475</name>
</gene>
<keyword evidence="2" id="KW-1133">Transmembrane helix</keyword>
<dbReference type="InterPro" id="IPR043739">
    <property type="entry name" value="DUF5684"/>
</dbReference>
<feature type="transmembrane region" description="Helical" evidence="2">
    <location>
        <begin position="265"/>
        <end position="286"/>
    </location>
</feature>
<accession>A0ABS6S2W8</accession>
<feature type="transmembrane region" description="Helical" evidence="2">
    <location>
        <begin position="239"/>
        <end position="259"/>
    </location>
</feature>
<evidence type="ECO:0000256" key="1">
    <source>
        <dbReference type="SAM" id="MobiDB-lite"/>
    </source>
</evidence>
<evidence type="ECO:0000259" key="3">
    <source>
        <dbReference type="Pfam" id="PF13511"/>
    </source>
</evidence>
<feature type="region of interest" description="Disordered" evidence="1">
    <location>
        <begin position="856"/>
        <end position="913"/>
    </location>
</feature>
<dbReference type="InterPro" id="IPR025392">
    <property type="entry name" value="DUF4124"/>
</dbReference>
<proteinExistence type="predicted"/>
<comment type="caution">
    <text evidence="4">The sequence shown here is derived from an EMBL/GenBank/DDBJ whole genome shotgun (WGS) entry which is preliminary data.</text>
</comment>
<dbReference type="RefSeq" id="WP_218253588.1">
    <property type="nucleotide sequence ID" value="NZ_JABXWD010000400.1"/>
</dbReference>
<feature type="compositionally biased region" description="Polar residues" evidence="1">
    <location>
        <begin position="60"/>
        <end position="76"/>
    </location>
</feature>
<name>A0ABS6S2W8_9BACT</name>
<feature type="region of interest" description="Disordered" evidence="1">
    <location>
        <begin position="43"/>
        <end position="188"/>
    </location>
</feature>
<keyword evidence="5" id="KW-1185">Reference proteome</keyword>
<feature type="compositionally biased region" description="Pro residues" evidence="1">
    <location>
        <begin position="109"/>
        <end position="129"/>
    </location>
</feature>
<dbReference type="Pfam" id="PF18936">
    <property type="entry name" value="DUF5684"/>
    <property type="match status" value="1"/>
</dbReference>
<feature type="transmembrane region" description="Helical" evidence="2">
    <location>
        <begin position="210"/>
        <end position="232"/>
    </location>
</feature>
<feature type="compositionally biased region" description="Low complexity" evidence="1">
    <location>
        <begin position="151"/>
        <end position="163"/>
    </location>
</feature>
<organism evidence="4 5">
    <name type="scientific">Candidatus Magnetobacterium casense</name>
    <dbReference type="NCBI Taxonomy" id="1455061"/>
    <lineage>
        <taxon>Bacteria</taxon>
        <taxon>Pseudomonadati</taxon>
        <taxon>Nitrospirota</taxon>
        <taxon>Thermodesulfovibrionia</taxon>
        <taxon>Thermodesulfovibrionales</taxon>
        <taxon>Candidatus Magnetobacteriaceae</taxon>
        <taxon>Candidatus Magnetobacterium</taxon>
    </lineage>
</organism>
<sequence length="959" mass="104564">MIKRFYLKLPTALIALFLSIVFFNDPGYCRYYKWIDDNGQIHITDYPPPEKETSPEPDNEQTAGQPGVQPSPSVSTPAKAPSGVQADKETAKPVSTPPATPKAAQPVPTSIPPVAAPVTPPPHPAPATPPAATAKKPQQSPVASTKPPLQPAADSAPATTTAVSPPPVAKPHPAPVAPQRTMPPVAKTKPATPLEGMYDVETLKNKLVGFLVYLLAFLALAALISIAFLFVLYKTAKKLNVSSAWMAWVPLLNLFIMAQMAGRPVWWGVLLMLPVVGSVVFVILWMDICQRLGLKKQLGLLMLIPIVVPIVLSYLAPTVVIGTSQMFIIPFAVLFFLSFSAVFLLPLYYLRQAGRITPQDNIDYGYDPYDQSTKPEDSLPQEEELPVFLQKTPADSTLPEDDTQDRDVYTYDETADIADVVSDKNRSIVSDIDQVPASEMSFGREYIMDSSEDQYLQPANEVEDRGIELRQKLTEEDRFDDTGDSFAHSEDSTVVRDGVELSKKIEMEFEPVFEIGAEDELGLENGELVISEGDLGIDGGEQEYLLSDKDEVLAGEIEFGVEIPQESTSEDSTWVLGKDGSSKVDTDEFTPESPKDEVLAGEIEFGIEIPQESTSEDSTWVLGKDGSSKVDTDEFTSESPKDEVLAGEIEFGVEMPQESTSEDATWVLDKDGSSKIGKETFKPEPPKDETLAGEIEFGIEDEQWEDPTLVLNTGNMGIINRVLDEKPAVDINMEGDFGIETPELRIDLGIDSAQGDTDDRNLEIDGLDDEKSPDVSEDIASEYDSGAIEADQEQTIDLGDKVEIDFELQEDMGAIEDITLDYSGVDLSAPDEAGLEIEPSMELDIAEEELHGAEELSGELDLGPEIREEEDAGPARDDLSGDIEGLQTDMGLDTGGGELEFDAESEPIPYEGGLEIDGLEIDDLEAEEASLDSIELELDESEAPTYMSDIDHLQPEAVA</sequence>
<dbReference type="Proteomes" id="UP001196980">
    <property type="component" value="Unassembled WGS sequence"/>
</dbReference>
<dbReference type="Pfam" id="PF13511">
    <property type="entry name" value="DUF4124"/>
    <property type="match status" value="1"/>
</dbReference>
<feature type="domain" description="DUF4124" evidence="3">
    <location>
        <begin position="30"/>
        <end position="81"/>
    </location>
</feature>
<evidence type="ECO:0000313" key="5">
    <source>
        <dbReference type="Proteomes" id="UP001196980"/>
    </source>
</evidence>
<evidence type="ECO:0000256" key="2">
    <source>
        <dbReference type="SAM" id="Phobius"/>
    </source>
</evidence>
<feature type="compositionally biased region" description="Pro residues" evidence="1">
    <location>
        <begin position="164"/>
        <end position="176"/>
    </location>
</feature>
<feature type="region of interest" description="Disordered" evidence="1">
    <location>
        <begin position="564"/>
        <end position="644"/>
    </location>
</feature>
<feature type="transmembrane region" description="Helical" evidence="2">
    <location>
        <begin position="327"/>
        <end position="350"/>
    </location>
</feature>